<dbReference type="GO" id="GO:0009252">
    <property type="term" value="P:peptidoglycan biosynthetic process"/>
    <property type="evidence" value="ECO:0007669"/>
    <property type="project" value="UniProtKB-KW"/>
</dbReference>
<dbReference type="HAMAP" id="MF_00913">
    <property type="entry name" value="PGT_FtsW_proteobact"/>
    <property type="match status" value="1"/>
</dbReference>
<evidence type="ECO:0000256" key="14">
    <source>
        <dbReference type="ARBA" id="ARBA00032370"/>
    </source>
</evidence>
<sequence length="417" mass="45956">MSRAMAFRKPSAEEVVTIKSKRPRITDVKLLSDYWLLFVIFMLLGTGIVMVGSSSFEIADRKLDQPLYYLIRQMIYVTIGVLVAAALLRLPLEFWEKMGGYFLMAGVLSLILVLVPGVGREINGSMRWLSLGIVNVQPSEFAKLFVIVYMAGYLVRHGDSMQTTLGGFVRPMAVLALVCVLLLAEPDFGAAAVILATAMAMMFLGGVRFSQFLVLMLLMGLAMAALAVSSPYRMERITGFMDPWADPFNSGFQLTQALIAFGRGEWFGVGLGSSVQKLFYLPEAHTDFLFAVLSEELGFVGGLTIIALFCFVVIRAFMIGRMAEKVGMHFASYLAYGIGIWIGIQAFINIGVNMGVLPTKGLTLPFMSYGGSSVLAMCIAISLLLRVDYERRLIEYDNHKKAVGNKKDVDPEGTRAW</sequence>
<dbReference type="EC" id="2.4.99.28" evidence="15"/>
<feature type="transmembrane region" description="Helical" evidence="17">
    <location>
        <begin position="34"/>
        <end position="55"/>
    </location>
</feature>
<feature type="transmembrane region" description="Helical" evidence="17">
    <location>
        <begin position="139"/>
        <end position="155"/>
    </location>
</feature>
<evidence type="ECO:0000256" key="17">
    <source>
        <dbReference type="SAM" id="Phobius"/>
    </source>
</evidence>
<name>A0A3B0ZSZ4_9ZZZZ</name>
<dbReference type="PANTHER" id="PTHR30474:SF2">
    <property type="entry name" value="PEPTIDOGLYCAN GLYCOSYLTRANSFERASE FTSW-RELATED"/>
    <property type="match status" value="1"/>
</dbReference>
<feature type="transmembrane region" description="Helical" evidence="17">
    <location>
        <begin position="190"/>
        <end position="207"/>
    </location>
</feature>
<feature type="transmembrane region" description="Helical" evidence="17">
    <location>
        <begin position="100"/>
        <end position="119"/>
    </location>
</feature>
<protein>
    <recommendedName>
        <fullName evidence="15">peptidoglycan glycosyltransferase</fullName>
        <ecNumber evidence="15">2.4.99.28</ecNumber>
    </recommendedName>
    <alternativeName>
        <fullName evidence="14">Peptidoglycan polymerase</fullName>
    </alternativeName>
</protein>
<evidence type="ECO:0000256" key="16">
    <source>
        <dbReference type="ARBA" id="ARBA00049902"/>
    </source>
</evidence>
<keyword evidence="8" id="KW-0133">Cell shape</keyword>
<evidence type="ECO:0000256" key="3">
    <source>
        <dbReference type="ARBA" id="ARBA00022475"/>
    </source>
</evidence>
<keyword evidence="5" id="KW-0328">Glycosyltransferase</keyword>
<proteinExistence type="inferred from homology"/>
<dbReference type="GO" id="GO:0051301">
    <property type="term" value="P:cell division"/>
    <property type="evidence" value="ECO:0007669"/>
    <property type="project" value="UniProtKB-KW"/>
</dbReference>
<reference evidence="18" key="1">
    <citation type="submission" date="2018-06" db="EMBL/GenBank/DDBJ databases">
        <authorList>
            <person name="Zhirakovskaya E."/>
        </authorList>
    </citation>
    <scope>NUCLEOTIDE SEQUENCE</scope>
</reference>
<feature type="transmembrane region" description="Helical" evidence="17">
    <location>
        <begin position="212"/>
        <end position="232"/>
    </location>
</feature>
<keyword evidence="3" id="KW-1003">Cell membrane</keyword>
<dbReference type="GO" id="GO:0008955">
    <property type="term" value="F:peptidoglycan glycosyltransferase activity"/>
    <property type="evidence" value="ECO:0007669"/>
    <property type="project" value="UniProtKB-EC"/>
</dbReference>
<keyword evidence="7 17" id="KW-0812">Transmembrane</keyword>
<dbReference type="PROSITE" id="PS00428">
    <property type="entry name" value="FTSW_RODA_SPOVE"/>
    <property type="match status" value="1"/>
</dbReference>
<feature type="transmembrane region" description="Helical" evidence="17">
    <location>
        <begin position="330"/>
        <end position="352"/>
    </location>
</feature>
<keyword evidence="11 17" id="KW-0472">Membrane</keyword>
<evidence type="ECO:0000256" key="2">
    <source>
        <dbReference type="ARBA" id="ARBA00004752"/>
    </source>
</evidence>
<comment type="pathway">
    <text evidence="2">Cell wall biogenesis; peptidoglycan biosynthesis.</text>
</comment>
<evidence type="ECO:0000256" key="10">
    <source>
        <dbReference type="ARBA" id="ARBA00022989"/>
    </source>
</evidence>
<evidence type="ECO:0000256" key="8">
    <source>
        <dbReference type="ARBA" id="ARBA00022960"/>
    </source>
</evidence>
<feature type="transmembrane region" description="Helical" evidence="17">
    <location>
        <begin position="364"/>
        <end position="385"/>
    </location>
</feature>
<dbReference type="NCBIfam" id="TIGR02614">
    <property type="entry name" value="ftsW"/>
    <property type="match status" value="1"/>
</dbReference>
<dbReference type="InterPro" id="IPR001182">
    <property type="entry name" value="FtsW/RodA"/>
</dbReference>
<keyword evidence="6" id="KW-0808">Transferase</keyword>
<evidence type="ECO:0000256" key="15">
    <source>
        <dbReference type="ARBA" id="ARBA00044770"/>
    </source>
</evidence>
<dbReference type="GO" id="GO:0032153">
    <property type="term" value="C:cell division site"/>
    <property type="evidence" value="ECO:0007669"/>
    <property type="project" value="TreeGrafter"/>
</dbReference>
<comment type="subcellular location">
    <subcellularLocation>
        <location evidence="1">Cell membrane</location>
        <topology evidence="1">Multi-pass membrane protein</topology>
    </subcellularLocation>
</comment>
<evidence type="ECO:0000256" key="11">
    <source>
        <dbReference type="ARBA" id="ARBA00023136"/>
    </source>
</evidence>
<evidence type="ECO:0000256" key="13">
    <source>
        <dbReference type="ARBA" id="ARBA00023316"/>
    </source>
</evidence>
<dbReference type="EMBL" id="UOFQ01000122">
    <property type="protein sequence ID" value="VAW89159.1"/>
    <property type="molecule type" value="Genomic_DNA"/>
</dbReference>
<feature type="transmembrane region" description="Helical" evidence="17">
    <location>
        <begin position="297"/>
        <end position="318"/>
    </location>
</feature>
<dbReference type="AlphaFoldDB" id="A0A3B0ZSZ4"/>
<feature type="transmembrane region" description="Helical" evidence="17">
    <location>
        <begin position="167"/>
        <end position="184"/>
    </location>
</feature>
<dbReference type="PANTHER" id="PTHR30474">
    <property type="entry name" value="CELL CYCLE PROTEIN"/>
    <property type="match status" value="1"/>
</dbReference>
<keyword evidence="9" id="KW-0573">Peptidoglycan synthesis</keyword>
<evidence type="ECO:0000256" key="6">
    <source>
        <dbReference type="ARBA" id="ARBA00022679"/>
    </source>
</evidence>
<evidence type="ECO:0000256" key="7">
    <source>
        <dbReference type="ARBA" id="ARBA00022692"/>
    </source>
</evidence>
<keyword evidence="4 18" id="KW-0132">Cell division</keyword>
<dbReference type="GO" id="GO:0071555">
    <property type="term" value="P:cell wall organization"/>
    <property type="evidence" value="ECO:0007669"/>
    <property type="project" value="UniProtKB-KW"/>
</dbReference>
<dbReference type="InterPro" id="IPR018365">
    <property type="entry name" value="Cell_cycle_FtsW-rel_CS"/>
</dbReference>
<dbReference type="GO" id="GO:0005886">
    <property type="term" value="C:plasma membrane"/>
    <property type="evidence" value="ECO:0007669"/>
    <property type="project" value="UniProtKB-SubCell"/>
</dbReference>
<evidence type="ECO:0000256" key="9">
    <source>
        <dbReference type="ARBA" id="ARBA00022984"/>
    </source>
</evidence>
<keyword evidence="13" id="KW-0961">Cell wall biogenesis/degradation</keyword>
<evidence type="ECO:0000256" key="1">
    <source>
        <dbReference type="ARBA" id="ARBA00004651"/>
    </source>
</evidence>
<keyword evidence="10 17" id="KW-1133">Transmembrane helix</keyword>
<feature type="transmembrane region" description="Helical" evidence="17">
    <location>
        <begin position="67"/>
        <end position="88"/>
    </location>
</feature>
<evidence type="ECO:0000256" key="5">
    <source>
        <dbReference type="ARBA" id="ARBA00022676"/>
    </source>
</evidence>
<evidence type="ECO:0000313" key="18">
    <source>
        <dbReference type="EMBL" id="VAW89159.1"/>
    </source>
</evidence>
<evidence type="ECO:0000256" key="4">
    <source>
        <dbReference type="ARBA" id="ARBA00022618"/>
    </source>
</evidence>
<organism evidence="18">
    <name type="scientific">hydrothermal vent metagenome</name>
    <dbReference type="NCBI Taxonomy" id="652676"/>
    <lineage>
        <taxon>unclassified sequences</taxon>
        <taxon>metagenomes</taxon>
        <taxon>ecological metagenomes</taxon>
    </lineage>
</organism>
<accession>A0A3B0ZSZ4</accession>
<dbReference type="InterPro" id="IPR013437">
    <property type="entry name" value="FtsW"/>
</dbReference>
<gene>
    <name evidence="18" type="ORF">MNBD_GAMMA17-2206</name>
</gene>
<comment type="catalytic activity">
    <reaction evidence="16">
        <text>[GlcNAc-(1-&gt;4)-Mur2Ac(oyl-L-Ala-gamma-D-Glu-L-Lys-D-Ala-D-Ala)](n)-di-trans,octa-cis-undecaprenyl diphosphate + beta-D-GlcNAc-(1-&gt;4)-Mur2Ac(oyl-L-Ala-gamma-D-Glu-L-Lys-D-Ala-D-Ala)-di-trans,octa-cis-undecaprenyl diphosphate = [GlcNAc-(1-&gt;4)-Mur2Ac(oyl-L-Ala-gamma-D-Glu-L-Lys-D-Ala-D-Ala)](n+1)-di-trans,octa-cis-undecaprenyl diphosphate + di-trans,octa-cis-undecaprenyl diphosphate + H(+)</text>
        <dbReference type="Rhea" id="RHEA:23708"/>
        <dbReference type="Rhea" id="RHEA-COMP:9602"/>
        <dbReference type="Rhea" id="RHEA-COMP:9603"/>
        <dbReference type="ChEBI" id="CHEBI:15378"/>
        <dbReference type="ChEBI" id="CHEBI:58405"/>
        <dbReference type="ChEBI" id="CHEBI:60033"/>
        <dbReference type="ChEBI" id="CHEBI:78435"/>
        <dbReference type="EC" id="2.4.99.28"/>
    </reaction>
</comment>
<evidence type="ECO:0000256" key="12">
    <source>
        <dbReference type="ARBA" id="ARBA00023306"/>
    </source>
</evidence>
<dbReference type="GO" id="GO:0015648">
    <property type="term" value="F:lipid-linked peptidoglycan transporter activity"/>
    <property type="evidence" value="ECO:0007669"/>
    <property type="project" value="TreeGrafter"/>
</dbReference>
<dbReference type="Pfam" id="PF01098">
    <property type="entry name" value="FTSW_RODA_SPOVE"/>
    <property type="match status" value="1"/>
</dbReference>
<dbReference type="GO" id="GO:0008360">
    <property type="term" value="P:regulation of cell shape"/>
    <property type="evidence" value="ECO:0007669"/>
    <property type="project" value="UniProtKB-KW"/>
</dbReference>
<keyword evidence="12" id="KW-0131">Cell cycle</keyword>